<proteinExistence type="predicted"/>
<evidence type="ECO:0000256" key="1">
    <source>
        <dbReference type="SAM" id="MobiDB-lite"/>
    </source>
</evidence>
<comment type="caution">
    <text evidence="2">The sequence shown here is derived from an EMBL/GenBank/DDBJ whole genome shotgun (WGS) entry which is preliminary data.</text>
</comment>
<dbReference type="EMBL" id="PSQE01000003">
    <property type="protein sequence ID" value="RHN68253.1"/>
    <property type="molecule type" value="Genomic_DNA"/>
</dbReference>
<sequence>MGMTDISTQSQIGGVKRMGELDNGPNRNLAIGVGLDRRLRPGVWKVYTRKKTKVAKEDGMDEKE</sequence>
<feature type="compositionally biased region" description="Polar residues" evidence="1">
    <location>
        <begin position="1"/>
        <end position="12"/>
    </location>
</feature>
<dbReference type="Proteomes" id="UP000265566">
    <property type="component" value="Chromosome 3"/>
</dbReference>
<protein>
    <submittedName>
        <fullName evidence="2">Uncharacterized protein</fullName>
    </submittedName>
</protein>
<organism evidence="2">
    <name type="scientific">Medicago truncatula</name>
    <name type="common">Barrel medic</name>
    <name type="synonym">Medicago tribuloides</name>
    <dbReference type="NCBI Taxonomy" id="3880"/>
    <lineage>
        <taxon>Eukaryota</taxon>
        <taxon>Viridiplantae</taxon>
        <taxon>Streptophyta</taxon>
        <taxon>Embryophyta</taxon>
        <taxon>Tracheophyta</taxon>
        <taxon>Spermatophyta</taxon>
        <taxon>Magnoliopsida</taxon>
        <taxon>eudicotyledons</taxon>
        <taxon>Gunneridae</taxon>
        <taxon>Pentapetalae</taxon>
        <taxon>rosids</taxon>
        <taxon>fabids</taxon>
        <taxon>Fabales</taxon>
        <taxon>Fabaceae</taxon>
        <taxon>Papilionoideae</taxon>
        <taxon>50 kb inversion clade</taxon>
        <taxon>NPAAA clade</taxon>
        <taxon>Hologalegina</taxon>
        <taxon>IRL clade</taxon>
        <taxon>Trifolieae</taxon>
        <taxon>Medicago</taxon>
    </lineage>
</organism>
<dbReference type="AlphaFoldDB" id="A0A396IUX3"/>
<dbReference type="Gramene" id="rna16584">
    <property type="protein sequence ID" value="RHN68253.1"/>
    <property type="gene ID" value="gene16584"/>
</dbReference>
<reference evidence="2" key="1">
    <citation type="journal article" date="2018" name="Nat. Plants">
        <title>Whole-genome landscape of Medicago truncatula symbiotic genes.</title>
        <authorList>
            <person name="Pecrix Y."/>
            <person name="Gamas P."/>
            <person name="Carrere S."/>
        </authorList>
    </citation>
    <scope>NUCLEOTIDE SEQUENCE</scope>
    <source>
        <tissue evidence="2">Leaves</tissue>
    </source>
</reference>
<accession>A0A396IUX3</accession>
<feature type="region of interest" description="Disordered" evidence="1">
    <location>
        <begin position="1"/>
        <end position="27"/>
    </location>
</feature>
<name>A0A396IUX3_MEDTR</name>
<gene>
    <name evidence="2" type="ORF">MtrunA17_Chr3g0111881</name>
</gene>
<evidence type="ECO:0000313" key="2">
    <source>
        <dbReference type="EMBL" id="RHN68253.1"/>
    </source>
</evidence>